<dbReference type="Gene3D" id="3.40.190.290">
    <property type="match status" value="1"/>
</dbReference>
<evidence type="ECO:0000256" key="4">
    <source>
        <dbReference type="ARBA" id="ARBA00023163"/>
    </source>
</evidence>
<dbReference type="PRINTS" id="PR00039">
    <property type="entry name" value="HTHLYSR"/>
</dbReference>
<dbReference type="CDD" id="cd08474">
    <property type="entry name" value="PBP2_CrgA_like_5"/>
    <property type="match status" value="1"/>
</dbReference>
<dbReference type="Gene3D" id="1.10.10.10">
    <property type="entry name" value="Winged helix-like DNA-binding domain superfamily/Winged helix DNA-binding domain"/>
    <property type="match status" value="1"/>
</dbReference>
<dbReference type="EMBL" id="JACI01000002">
    <property type="protein sequence ID" value="OAQ14520.1"/>
    <property type="molecule type" value="Genomic_DNA"/>
</dbReference>
<evidence type="ECO:0000259" key="5">
    <source>
        <dbReference type="PROSITE" id="PS50931"/>
    </source>
</evidence>
<keyword evidence="2" id="KW-0805">Transcription regulation</keyword>
<dbReference type="PATRIC" id="fig|1261658.3.peg.1845"/>
<dbReference type="PANTHER" id="PTHR30537">
    <property type="entry name" value="HTH-TYPE TRANSCRIPTIONAL REGULATOR"/>
    <property type="match status" value="1"/>
</dbReference>
<keyword evidence="3" id="KW-0238">DNA-binding</keyword>
<dbReference type="SUPFAM" id="SSF46785">
    <property type="entry name" value="Winged helix' DNA-binding domain"/>
    <property type="match status" value="1"/>
</dbReference>
<dbReference type="InterPro" id="IPR036388">
    <property type="entry name" value="WH-like_DNA-bd_sf"/>
</dbReference>
<comment type="caution">
    <text evidence="6">The sequence shown here is derived from an EMBL/GenBank/DDBJ whole genome shotgun (WGS) entry which is preliminary data.</text>
</comment>
<feature type="domain" description="HTH lysR-type" evidence="5">
    <location>
        <begin position="1"/>
        <end position="60"/>
    </location>
</feature>
<dbReference type="PANTHER" id="PTHR30537:SF1">
    <property type="entry name" value="HTH-TYPE TRANSCRIPTIONAL REGULATOR PGRR"/>
    <property type="match status" value="1"/>
</dbReference>
<dbReference type="GO" id="GO:0006351">
    <property type="term" value="P:DNA-templated transcription"/>
    <property type="evidence" value="ECO:0007669"/>
    <property type="project" value="TreeGrafter"/>
</dbReference>
<dbReference type="InterPro" id="IPR000847">
    <property type="entry name" value="LysR_HTH_N"/>
</dbReference>
<proteinExistence type="inferred from homology"/>
<dbReference type="FunFam" id="1.10.10.10:FF:000001">
    <property type="entry name" value="LysR family transcriptional regulator"/>
    <property type="match status" value="1"/>
</dbReference>
<evidence type="ECO:0000313" key="7">
    <source>
        <dbReference type="Proteomes" id="UP000078358"/>
    </source>
</evidence>
<organism evidence="6 7">
    <name type="scientific">Bibersteinia trehalosi Y31</name>
    <dbReference type="NCBI Taxonomy" id="1261658"/>
    <lineage>
        <taxon>Bacteria</taxon>
        <taxon>Pseudomonadati</taxon>
        <taxon>Pseudomonadota</taxon>
        <taxon>Gammaproteobacteria</taxon>
        <taxon>Pasteurellales</taxon>
        <taxon>Pasteurellaceae</taxon>
        <taxon>Bibersteinia</taxon>
    </lineage>
</organism>
<dbReference type="RefSeq" id="WP_064318849.1">
    <property type="nucleotide sequence ID" value="NZ_JACI01000002.1"/>
</dbReference>
<dbReference type="PROSITE" id="PS50931">
    <property type="entry name" value="HTH_LYSR"/>
    <property type="match status" value="1"/>
</dbReference>
<evidence type="ECO:0000256" key="3">
    <source>
        <dbReference type="ARBA" id="ARBA00023125"/>
    </source>
</evidence>
<dbReference type="SUPFAM" id="SSF53850">
    <property type="entry name" value="Periplasmic binding protein-like II"/>
    <property type="match status" value="1"/>
</dbReference>
<dbReference type="GO" id="GO:0043565">
    <property type="term" value="F:sequence-specific DNA binding"/>
    <property type="evidence" value="ECO:0007669"/>
    <property type="project" value="TreeGrafter"/>
</dbReference>
<dbReference type="InterPro" id="IPR058163">
    <property type="entry name" value="LysR-type_TF_proteobact-type"/>
</dbReference>
<dbReference type="Pfam" id="PF03466">
    <property type="entry name" value="LysR_substrate"/>
    <property type="match status" value="1"/>
</dbReference>
<dbReference type="GO" id="GO:0003700">
    <property type="term" value="F:DNA-binding transcription factor activity"/>
    <property type="evidence" value="ECO:0007669"/>
    <property type="project" value="InterPro"/>
</dbReference>
<dbReference type="AlphaFoldDB" id="A0A179CY09"/>
<accession>A0A179CY09</accession>
<gene>
    <name evidence="6" type="ORF">F480_09235</name>
</gene>
<dbReference type="Pfam" id="PF00126">
    <property type="entry name" value="HTH_1"/>
    <property type="match status" value="1"/>
</dbReference>
<dbReference type="Proteomes" id="UP000078358">
    <property type="component" value="Unassembled WGS sequence"/>
</dbReference>
<reference evidence="6 7" key="1">
    <citation type="submission" date="2014-01" db="EMBL/GenBank/DDBJ databases">
        <authorList>
            <person name="Zuccon D."/>
        </authorList>
    </citation>
    <scope>NUCLEOTIDE SEQUENCE [LARGE SCALE GENOMIC DNA]</scope>
    <source>
        <strain evidence="6 7">Y31</strain>
    </source>
</reference>
<evidence type="ECO:0000256" key="2">
    <source>
        <dbReference type="ARBA" id="ARBA00023015"/>
    </source>
</evidence>
<evidence type="ECO:0000256" key="1">
    <source>
        <dbReference type="ARBA" id="ARBA00009437"/>
    </source>
</evidence>
<dbReference type="InterPro" id="IPR005119">
    <property type="entry name" value="LysR_subst-bd"/>
</dbReference>
<protein>
    <submittedName>
        <fullName evidence="6">LysR family transcriptional regulator</fullName>
    </submittedName>
</protein>
<sequence>MKENLNDLRAFLKVAQTGSFTKAAAQMGVSQSALSHSIKGIEARLGIKLFYRTTRSISTTEAGEQLYQRLVPLFAEIDQEIDELSAFRNTVKGSLRINGNEHVFRYVLADKFAEFAKRYPEVELELVAEDRFVDIVAERFDAGIRLGADVAKDMIALRISPDLQMVTAASPDYLAKFGTPKTPFDLTKHCCLKHRLATLGGIMTWEFCDPITQKTIKLQPQGNLTVNNGFLLPHYAKQGLGIIWTPKDSIQTELNNGTLVPILNEWAMHYDGYHLYYPNRRQNSPLFQALVAQLRI</sequence>
<evidence type="ECO:0000313" key="6">
    <source>
        <dbReference type="EMBL" id="OAQ14520.1"/>
    </source>
</evidence>
<keyword evidence="4" id="KW-0804">Transcription</keyword>
<dbReference type="InterPro" id="IPR036390">
    <property type="entry name" value="WH_DNA-bd_sf"/>
</dbReference>
<comment type="similarity">
    <text evidence="1">Belongs to the LysR transcriptional regulatory family.</text>
</comment>
<name>A0A179CY09_BIBTR</name>